<feature type="region of interest" description="Disordered" evidence="2">
    <location>
        <begin position="1"/>
        <end position="204"/>
    </location>
</feature>
<evidence type="ECO:0000313" key="4">
    <source>
        <dbReference type="EMBL" id="KAJ2894199.1"/>
    </source>
</evidence>
<evidence type="ECO:0000313" key="5">
    <source>
        <dbReference type="Proteomes" id="UP001201980"/>
    </source>
</evidence>
<evidence type="ECO:0000259" key="3">
    <source>
        <dbReference type="PROSITE" id="PS51719"/>
    </source>
</evidence>
<comment type="caution">
    <text evidence="4">The sequence shown here is derived from an EMBL/GenBank/DDBJ whole genome shotgun (WGS) entry which is preliminary data.</text>
</comment>
<feature type="compositionally biased region" description="Polar residues" evidence="2">
    <location>
        <begin position="20"/>
        <end position="34"/>
    </location>
</feature>
<dbReference type="AlphaFoldDB" id="A0AAD5WMS2"/>
<dbReference type="EMBL" id="JAKWBI020000518">
    <property type="protein sequence ID" value="KAJ2894199.1"/>
    <property type="molecule type" value="Genomic_DNA"/>
</dbReference>
<keyword evidence="1" id="KW-0342">GTP-binding</keyword>
<dbReference type="Gene3D" id="3.40.50.300">
    <property type="entry name" value="P-loop containing nucleotide triphosphate hydrolases"/>
    <property type="match status" value="1"/>
</dbReference>
<gene>
    <name evidence="4" type="ORF">MKZ38_007839</name>
</gene>
<feature type="compositionally biased region" description="Basic and acidic residues" evidence="2">
    <location>
        <begin position="8"/>
        <end position="19"/>
    </location>
</feature>
<dbReference type="Proteomes" id="UP001201980">
    <property type="component" value="Unassembled WGS sequence"/>
</dbReference>
<feature type="compositionally biased region" description="Polar residues" evidence="2">
    <location>
        <begin position="79"/>
        <end position="95"/>
    </location>
</feature>
<dbReference type="SUPFAM" id="SSF52540">
    <property type="entry name" value="P-loop containing nucleoside triphosphate hydrolases"/>
    <property type="match status" value="1"/>
</dbReference>
<feature type="region of interest" description="Disordered" evidence="2">
    <location>
        <begin position="263"/>
        <end position="288"/>
    </location>
</feature>
<sequence length="716" mass="78976">MRPMPGDDDFRGRQRRPDADSSTLYHQQSSTPQMTYFLGNEESMEASLQQSNALHPAFLRQRDQDRDRAREHKKHTPPAGSSTPEPHSAVDATTTMPPPKEVPFASQDPSPPPYTSPDVPPNMVAQNDPSRPPSHPTSSLPMTPLFGVSDQGSAGSSSSSRRNSLVGSFLEDQHSHGLSAAQDDEKEPCESFMMDSGSAPQLVMPSIKMPSRRPFTEIGKGMGRLKILVAGDSGIGKTSLIKAIVQTCEHIVHVDPITPSAFSLGKPSAPKTRNAAGKSPKSDSSTTRLTEIYASTKPYPPWWSDMDDISVMRRRKSLGDSILERNLCFVDTPGYGSASSAMDTITTVVEYVETQFEKISSQTMSDGELLSLIGGDGGCQVDVVFYVITGKIKPADIEYLRLLSPYTNIIPIISQSDKLSPDELEINKEHISSQIQQAGIKPFMFCEMDQRPSSPPPTNSTVPYAVSSATGPDYDTMDASLLMSPDYVQPLVATDLSKLVGRVFSSDGTCWLRHAAARKYLTWRSEKGSSQLHRLTRRLPPPDVDLSLLSLMSPGSGGPPTSYSLARLADHTQREERLAHIRLANWSAELQRSLANERARYETLARHERAVWLTERLGECVQNGTLVPRTSSSRRAARSMKVKSGHRRRSSKMTAHQDPLGLLDVVVKLKRRGRVALEVFGSLGILGGLAFWASRNYWHVYAYEWVSEEMALLLRR</sequence>
<dbReference type="Pfam" id="PF20571">
    <property type="entry name" value="DUF6780"/>
    <property type="match status" value="1"/>
</dbReference>
<dbReference type="PANTHER" id="PTHR18884">
    <property type="entry name" value="SEPTIN"/>
    <property type="match status" value="1"/>
</dbReference>
<keyword evidence="5" id="KW-1185">Reference proteome</keyword>
<dbReference type="InterPro" id="IPR046707">
    <property type="entry name" value="DUF6780"/>
</dbReference>
<protein>
    <recommendedName>
        <fullName evidence="3">Septin-type G domain-containing protein</fullName>
    </recommendedName>
</protein>
<feature type="region of interest" description="Disordered" evidence="2">
    <location>
        <begin position="629"/>
        <end position="653"/>
    </location>
</feature>
<organism evidence="4 5">
    <name type="scientific">Zalerion maritima</name>
    <dbReference type="NCBI Taxonomy" id="339359"/>
    <lineage>
        <taxon>Eukaryota</taxon>
        <taxon>Fungi</taxon>
        <taxon>Dikarya</taxon>
        <taxon>Ascomycota</taxon>
        <taxon>Pezizomycotina</taxon>
        <taxon>Sordariomycetes</taxon>
        <taxon>Lulworthiomycetidae</taxon>
        <taxon>Lulworthiales</taxon>
        <taxon>Lulworthiaceae</taxon>
        <taxon>Zalerion</taxon>
    </lineage>
</organism>
<evidence type="ECO:0000256" key="1">
    <source>
        <dbReference type="RuleBase" id="RU004560"/>
    </source>
</evidence>
<dbReference type="GO" id="GO:0005525">
    <property type="term" value="F:GTP binding"/>
    <property type="evidence" value="ECO:0007669"/>
    <property type="project" value="UniProtKB-KW"/>
</dbReference>
<evidence type="ECO:0000256" key="2">
    <source>
        <dbReference type="SAM" id="MobiDB-lite"/>
    </source>
</evidence>
<accession>A0AAD5WMS2</accession>
<name>A0AAD5WMS2_9PEZI</name>
<feature type="compositionally biased region" description="Basic residues" evidence="2">
    <location>
        <begin position="635"/>
        <end position="651"/>
    </location>
</feature>
<dbReference type="InterPro" id="IPR027417">
    <property type="entry name" value="P-loop_NTPase"/>
</dbReference>
<dbReference type="InterPro" id="IPR030379">
    <property type="entry name" value="G_SEPTIN_dom"/>
</dbReference>
<reference evidence="4" key="1">
    <citation type="submission" date="2022-07" db="EMBL/GenBank/DDBJ databases">
        <title>Draft genome sequence of Zalerion maritima ATCC 34329, a (micro)plastics degrading marine fungus.</title>
        <authorList>
            <person name="Paco A."/>
            <person name="Goncalves M.F.M."/>
            <person name="Rocha-Santos T.A.P."/>
            <person name="Alves A."/>
        </authorList>
    </citation>
    <scope>NUCLEOTIDE SEQUENCE</scope>
    <source>
        <strain evidence="4">ATCC 34329</strain>
    </source>
</reference>
<feature type="compositionally biased region" description="Pro residues" evidence="2">
    <location>
        <begin position="109"/>
        <end position="120"/>
    </location>
</feature>
<proteinExistence type="inferred from homology"/>
<feature type="compositionally biased region" description="Low complexity" evidence="2">
    <location>
        <begin position="147"/>
        <end position="168"/>
    </location>
</feature>
<dbReference type="Pfam" id="PF00735">
    <property type="entry name" value="Septin"/>
    <property type="match status" value="1"/>
</dbReference>
<dbReference type="PROSITE" id="PS51719">
    <property type="entry name" value="G_SEPTIN"/>
    <property type="match status" value="1"/>
</dbReference>
<comment type="similarity">
    <text evidence="1">Belongs to the TRAFAC class TrmE-Era-EngA-EngB-Septin-like GTPase superfamily. Septin GTPase family.</text>
</comment>
<keyword evidence="1" id="KW-0547">Nucleotide-binding</keyword>
<feature type="compositionally biased region" description="Basic and acidic residues" evidence="2">
    <location>
        <begin position="60"/>
        <end position="70"/>
    </location>
</feature>
<feature type="domain" description="Septin-type G" evidence="3">
    <location>
        <begin position="221"/>
        <end position="530"/>
    </location>
</feature>